<evidence type="ECO:0000313" key="2">
    <source>
        <dbReference type="Proteomes" id="UP001158961"/>
    </source>
</evidence>
<name>A0AAN2FBP4_ENTAG</name>
<gene>
    <name evidence="1" type="ORF">DAPPPG734_08160</name>
</gene>
<organism evidence="1 2">
    <name type="scientific">Enterobacter agglomerans</name>
    <name type="common">Erwinia herbicola</name>
    <name type="synonym">Pantoea agglomerans</name>
    <dbReference type="NCBI Taxonomy" id="549"/>
    <lineage>
        <taxon>Bacteria</taxon>
        <taxon>Pseudomonadati</taxon>
        <taxon>Pseudomonadota</taxon>
        <taxon>Gammaproteobacteria</taxon>
        <taxon>Enterobacterales</taxon>
        <taxon>Erwiniaceae</taxon>
        <taxon>Pantoea</taxon>
        <taxon>Pantoea agglomerans group</taxon>
    </lineage>
</organism>
<sequence>MASDISNTVAFKYFFIPLQPLNALLRLPDLLLLWHNRTAEGRHGTGVRKCPITFMLCLKLPGSGVQGR</sequence>
<dbReference type="Proteomes" id="UP001158961">
    <property type="component" value="Chromosome"/>
</dbReference>
<dbReference type="AlphaFoldDB" id="A0AAN2FBP4"/>
<accession>A0AAN2FBP4</accession>
<proteinExistence type="predicted"/>
<dbReference type="EMBL" id="OW970315">
    <property type="protein sequence ID" value="CAH6257132.1"/>
    <property type="molecule type" value="Genomic_DNA"/>
</dbReference>
<reference evidence="1" key="1">
    <citation type="submission" date="2022-05" db="EMBL/GenBank/DDBJ databases">
        <authorList>
            <person name="Pothier F. J."/>
        </authorList>
    </citation>
    <scope>NUCLEOTIDE SEQUENCE</scope>
    <source>
        <strain evidence="1">DAPP-PG734</strain>
    </source>
</reference>
<evidence type="ECO:0000313" key="1">
    <source>
        <dbReference type="EMBL" id="CAH6257132.1"/>
    </source>
</evidence>
<protein>
    <submittedName>
        <fullName evidence="1">Uncharacterized protein</fullName>
    </submittedName>
</protein>